<feature type="region of interest" description="Disordered" evidence="1">
    <location>
        <begin position="62"/>
        <end position="83"/>
    </location>
</feature>
<evidence type="ECO:0000313" key="2">
    <source>
        <dbReference type="EMBL" id="KAA8525773.1"/>
    </source>
</evidence>
<dbReference type="Proteomes" id="UP000325577">
    <property type="component" value="Linkage Group LG3"/>
</dbReference>
<gene>
    <name evidence="2" type="ORF">F0562_007628</name>
</gene>
<protein>
    <submittedName>
        <fullName evidence="2">Uncharacterized protein</fullName>
    </submittedName>
</protein>
<name>A0A5J5A4F9_9ASTE</name>
<feature type="compositionally biased region" description="Gly residues" evidence="1">
    <location>
        <begin position="62"/>
        <end position="73"/>
    </location>
</feature>
<proteinExistence type="predicted"/>
<reference evidence="2 3" key="1">
    <citation type="submission" date="2019-09" db="EMBL/GenBank/DDBJ databases">
        <title>A chromosome-level genome assembly of the Chinese tupelo Nyssa sinensis.</title>
        <authorList>
            <person name="Yang X."/>
            <person name="Kang M."/>
            <person name="Yang Y."/>
            <person name="Xiong H."/>
            <person name="Wang M."/>
            <person name="Zhang Z."/>
            <person name="Wang Z."/>
            <person name="Wu H."/>
            <person name="Ma T."/>
            <person name="Liu J."/>
            <person name="Xi Z."/>
        </authorList>
    </citation>
    <scope>NUCLEOTIDE SEQUENCE [LARGE SCALE GENOMIC DNA]</scope>
    <source>
        <strain evidence="2">J267</strain>
        <tissue evidence="2">Leaf</tissue>
    </source>
</reference>
<sequence>MVATPVASGDGYAVGLWVMGEDGGTDRRWLAGAGWGLLGVRVYGDLMGGGVGCSNDGGGVGGGCGSDGGGIGDDGGERERERETRSVVMVVLVLRLGAVGDAGQSTVVVGDAAVE</sequence>
<keyword evidence="3" id="KW-1185">Reference proteome</keyword>
<dbReference type="EMBL" id="CM018046">
    <property type="protein sequence ID" value="KAA8525773.1"/>
    <property type="molecule type" value="Genomic_DNA"/>
</dbReference>
<organism evidence="2 3">
    <name type="scientific">Nyssa sinensis</name>
    <dbReference type="NCBI Taxonomy" id="561372"/>
    <lineage>
        <taxon>Eukaryota</taxon>
        <taxon>Viridiplantae</taxon>
        <taxon>Streptophyta</taxon>
        <taxon>Embryophyta</taxon>
        <taxon>Tracheophyta</taxon>
        <taxon>Spermatophyta</taxon>
        <taxon>Magnoliopsida</taxon>
        <taxon>eudicotyledons</taxon>
        <taxon>Gunneridae</taxon>
        <taxon>Pentapetalae</taxon>
        <taxon>asterids</taxon>
        <taxon>Cornales</taxon>
        <taxon>Nyssaceae</taxon>
        <taxon>Nyssa</taxon>
    </lineage>
</organism>
<dbReference type="AlphaFoldDB" id="A0A5J5A4F9"/>
<evidence type="ECO:0000256" key="1">
    <source>
        <dbReference type="SAM" id="MobiDB-lite"/>
    </source>
</evidence>
<accession>A0A5J5A4F9</accession>
<evidence type="ECO:0000313" key="3">
    <source>
        <dbReference type="Proteomes" id="UP000325577"/>
    </source>
</evidence>